<accession>A0A2T5C378</accession>
<feature type="chain" id="PRO_5015581076" evidence="1">
    <location>
        <begin position="21"/>
        <end position="313"/>
    </location>
</feature>
<dbReference type="AlphaFoldDB" id="A0A2T5C378"/>
<comment type="caution">
    <text evidence="2">The sequence shown here is derived from an EMBL/GenBank/DDBJ whole genome shotgun (WGS) entry which is preliminary data.</text>
</comment>
<organism evidence="2 3">
    <name type="scientific">Mangrovibacterium marinum</name>
    <dbReference type="NCBI Taxonomy" id="1639118"/>
    <lineage>
        <taxon>Bacteria</taxon>
        <taxon>Pseudomonadati</taxon>
        <taxon>Bacteroidota</taxon>
        <taxon>Bacteroidia</taxon>
        <taxon>Marinilabiliales</taxon>
        <taxon>Prolixibacteraceae</taxon>
        <taxon>Mangrovibacterium</taxon>
    </lineage>
</organism>
<keyword evidence="3" id="KW-1185">Reference proteome</keyword>
<name>A0A2T5C378_9BACT</name>
<keyword evidence="2" id="KW-0503">Monooxygenase</keyword>
<keyword evidence="1" id="KW-0732">Signal</keyword>
<evidence type="ECO:0000313" key="3">
    <source>
        <dbReference type="Proteomes" id="UP000243525"/>
    </source>
</evidence>
<proteinExistence type="predicted"/>
<dbReference type="OrthoDB" id="2540540at2"/>
<dbReference type="EMBL" id="QAAD01000005">
    <property type="protein sequence ID" value="PTN09195.1"/>
    <property type="molecule type" value="Genomic_DNA"/>
</dbReference>
<gene>
    <name evidence="2" type="ORF">C8N47_10535</name>
</gene>
<dbReference type="GO" id="GO:0004497">
    <property type="term" value="F:monooxygenase activity"/>
    <property type="evidence" value="ECO:0007669"/>
    <property type="project" value="UniProtKB-KW"/>
</dbReference>
<protein>
    <submittedName>
        <fullName evidence="2">Methane monooxygenase PmoA-like</fullName>
    </submittedName>
</protein>
<dbReference type="Proteomes" id="UP000243525">
    <property type="component" value="Unassembled WGS sequence"/>
</dbReference>
<evidence type="ECO:0000256" key="1">
    <source>
        <dbReference type="SAM" id="SignalP"/>
    </source>
</evidence>
<feature type="signal peptide" evidence="1">
    <location>
        <begin position="1"/>
        <end position="20"/>
    </location>
</feature>
<dbReference type="Pfam" id="PF14100">
    <property type="entry name" value="DUF6807"/>
    <property type="match status" value="1"/>
</dbReference>
<reference evidence="2 3" key="1">
    <citation type="submission" date="2018-04" db="EMBL/GenBank/DDBJ databases">
        <title>Genomic Encyclopedia of Archaeal and Bacterial Type Strains, Phase II (KMG-II): from individual species to whole genera.</title>
        <authorList>
            <person name="Goeker M."/>
        </authorList>
    </citation>
    <scope>NUCLEOTIDE SEQUENCE [LARGE SCALE GENOMIC DNA]</scope>
    <source>
        <strain evidence="2 3">DSM 28823</strain>
    </source>
</reference>
<sequence>MNKTRLITAILLFSVSQLSAQISLKKELGGIWITDAGQNIAFYQKEPMSLNATEKRNNFLHPVMLPDGTTVTENIPDDHPHHRGIFWAWHQIFIGDQQVSDGWDLKNFMVDVKSIEFQRTPNGDGLLKTGSFWKSPLYKDGTEAYLEETTTYTFHQKKGNYRLIHFKIRLVPLVEGLKLGGSNDEKGYGGFSARLKLPADVVLKSAEGTIKATNTAVQAGNYVIVSGSMAKNGNGPGGVMLYADPNNPLNSQSWILRDKDSMQNAVFPGRYPIALEKDVPLELNYTIVLFTGKLKERYVLRDIQADDSALTDE</sequence>
<evidence type="ECO:0000313" key="2">
    <source>
        <dbReference type="EMBL" id="PTN09195.1"/>
    </source>
</evidence>
<dbReference type="InterPro" id="IPR029475">
    <property type="entry name" value="DUF6807"/>
</dbReference>
<dbReference type="RefSeq" id="WP_107821604.1">
    <property type="nucleotide sequence ID" value="NZ_QAAD01000005.1"/>
</dbReference>
<keyword evidence="2" id="KW-0560">Oxidoreductase</keyword>